<dbReference type="SUPFAM" id="SSF53850">
    <property type="entry name" value="Periplasmic binding protein-like II"/>
    <property type="match status" value="1"/>
</dbReference>
<sequence length="308" mass="34982">MVHVTRDKSKLSFEQLELFAAVVQCGSISAAARNLHMSPSLAARKIAILEAELGTRVFDRTTRRVHLTESGQRALQWAQDVLTGYVSLTDDLNIMQQKLSGTLRIVSNEYLLTSILPKFIANFSRTFPDVRYTLRMTDTHVASEQRDFDLAIYSGHIRDSSLKGIRIRDYRRVLCAAPSYMKRRGRPTTLEALTEHDCLTHEQIEGQWTFRKNGQVLQQRVNSIATSSSHLPLIQLAVNGMGVAQISRESIRQELADGKLETVLDDYECLNIDTTQPATWVVYPGERKLERTRVFVSELTRYLRSLPA</sequence>
<dbReference type="OrthoDB" id="8651113at2"/>
<dbReference type="GO" id="GO:0003700">
    <property type="term" value="F:DNA-binding transcription factor activity"/>
    <property type="evidence" value="ECO:0007669"/>
    <property type="project" value="InterPro"/>
</dbReference>
<feature type="domain" description="HTH lysR-type" evidence="5">
    <location>
        <begin position="11"/>
        <end position="68"/>
    </location>
</feature>
<keyword evidence="7" id="KW-1185">Reference proteome</keyword>
<dbReference type="InterPro" id="IPR036388">
    <property type="entry name" value="WH-like_DNA-bd_sf"/>
</dbReference>
<dbReference type="GO" id="GO:0043565">
    <property type="term" value="F:sequence-specific DNA binding"/>
    <property type="evidence" value="ECO:0007669"/>
    <property type="project" value="TreeGrafter"/>
</dbReference>
<keyword evidence="4" id="KW-0804">Transcription</keyword>
<dbReference type="Gene3D" id="3.40.190.290">
    <property type="match status" value="1"/>
</dbReference>
<dbReference type="PROSITE" id="PS50931">
    <property type="entry name" value="HTH_LYSR"/>
    <property type="match status" value="1"/>
</dbReference>
<dbReference type="InterPro" id="IPR058163">
    <property type="entry name" value="LysR-type_TF_proteobact-type"/>
</dbReference>
<dbReference type="Gene3D" id="1.10.10.10">
    <property type="entry name" value="Winged helix-like DNA-binding domain superfamily/Winged helix DNA-binding domain"/>
    <property type="match status" value="1"/>
</dbReference>
<comment type="caution">
    <text evidence="6">The sequence shown here is derived from an EMBL/GenBank/DDBJ whole genome shotgun (WGS) entry which is preliminary data.</text>
</comment>
<dbReference type="CDD" id="cd08422">
    <property type="entry name" value="PBP2_CrgA_like"/>
    <property type="match status" value="1"/>
</dbReference>
<dbReference type="FunFam" id="1.10.10.10:FF:000001">
    <property type="entry name" value="LysR family transcriptional regulator"/>
    <property type="match status" value="1"/>
</dbReference>
<name>A0A261S166_9BORD</name>
<reference evidence="7" key="1">
    <citation type="submission" date="2017-05" db="EMBL/GenBank/DDBJ databases">
        <title>Complete and WGS of Bordetella genogroups.</title>
        <authorList>
            <person name="Spilker T."/>
            <person name="Lipuma J."/>
        </authorList>
    </citation>
    <scope>NUCLEOTIDE SEQUENCE [LARGE SCALE GENOMIC DNA]</scope>
    <source>
        <strain evidence="7">AU16122</strain>
    </source>
</reference>
<accession>A0A261S166</accession>
<evidence type="ECO:0000256" key="1">
    <source>
        <dbReference type="ARBA" id="ARBA00009437"/>
    </source>
</evidence>
<dbReference type="GO" id="GO:0006351">
    <property type="term" value="P:DNA-templated transcription"/>
    <property type="evidence" value="ECO:0007669"/>
    <property type="project" value="TreeGrafter"/>
</dbReference>
<organism evidence="6 7">
    <name type="scientific">Bordetella genomosp. 10</name>
    <dbReference type="NCBI Taxonomy" id="1416804"/>
    <lineage>
        <taxon>Bacteria</taxon>
        <taxon>Pseudomonadati</taxon>
        <taxon>Pseudomonadota</taxon>
        <taxon>Betaproteobacteria</taxon>
        <taxon>Burkholderiales</taxon>
        <taxon>Alcaligenaceae</taxon>
        <taxon>Bordetella</taxon>
    </lineage>
</organism>
<keyword evidence="3" id="KW-0238">DNA-binding</keyword>
<dbReference type="RefSeq" id="WP_094855494.1">
    <property type="nucleotide sequence ID" value="NZ_NEVM01000005.1"/>
</dbReference>
<dbReference type="InterPro" id="IPR000847">
    <property type="entry name" value="LysR_HTH_N"/>
</dbReference>
<keyword evidence="2" id="KW-0805">Transcription regulation</keyword>
<dbReference type="PANTHER" id="PTHR30537">
    <property type="entry name" value="HTH-TYPE TRANSCRIPTIONAL REGULATOR"/>
    <property type="match status" value="1"/>
</dbReference>
<dbReference type="AlphaFoldDB" id="A0A261S166"/>
<proteinExistence type="inferred from homology"/>
<evidence type="ECO:0000313" key="7">
    <source>
        <dbReference type="Proteomes" id="UP000216020"/>
    </source>
</evidence>
<protein>
    <recommendedName>
        <fullName evidence="5">HTH lysR-type domain-containing protein</fullName>
    </recommendedName>
</protein>
<dbReference type="Proteomes" id="UP000216020">
    <property type="component" value="Unassembled WGS sequence"/>
</dbReference>
<dbReference type="SUPFAM" id="SSF46785">
    <property type="entry name" value="Winged helix' DNA-binding domain"/>
    <property type="match status" value="1"/>
</dbReference>
<evidence type="ECO:0000256" key="2">
    <source>
        <dbReference type="ARBA" id="ARBA00023015"/>
    </source>
</evidence>
<comment type="similarity">
    <text evidence="1">Belongs to the LysR transcriptional regulatory family.</text>
</comment>
<dbReference type="Pfam" id="PF03466">
    <property type="entry name" value="LysR_substrate"/>
    <property type="match status" value="1"/>
</dbReference>
<evidence type="ECO:0000256" key="3">
    <source>
        <dbReference type="ARBA" id="ARBA00023125"/>
    </source>
</evidence>
<dbReference type="PANTHER" id="PTHR30537:SF5">
    <property type="entry name" value="HTH-TYPE TRANSCRIPTIONAL ACTIVATOR TTDR-RELATED"/>
    <property type="match status" value="1"/>
</dbReference>
<dbReference type="EMBL" id="NEVM01000005">
    <property type="protein sequence ID" value="OZI31079.1"/>
    <property type="molecule type" value="Genomic_DNA"/>
</dbReference>
<evidence type="ECO:0000259" key="5">
    <source>
        <dbReference type="PROSITE" id="PS50931"/>
    </source>
</evidence>
<dbReference type="Pfam" id="PF00126">
    <property type="entry name" value="HTH_1"/>
    <property type="match status" value="1"/>
</dbReference>
<evidence type="ECO:0000256" key="4">
    <source>
        <dbReference type="ARBA" id="ARBA00023163"/>
    </source>
</evidence>
<dbReference type="InterPro" id="IPR005119">
    <property type="entry name" value="LysR_subst-bd"/>
</dbReference>
<gene>
    <name evidence="6" type="ORF">CAL29_24395</name>
</gene>
<dbReference type="InterPro" id="IPR036390">
    <property type="entry name" value="WH_DNA-bd_sf"/>
</dbReference>
<evidence type="ECO:0000313" key="6">
    <source>
        <dbReference type="EMBL" id="OZI31079.1"/>
    </source>
</evidence>